<dbReference type="PANTHER" id="PTHR47926:SF528">
    <property type="entry name" value="PENTATRICOPEPTIDE REPEAT-CONTAINING PROTEIN"/>
    <property type="match status" value="1"/>
</dbReference>
<dbReference type="InterPro" id="IPR046848">
    <property type="entry name" value="E_motif"/>
</dbReference>
<protein>
    <recommendedName>
        <fullName evidence="4">Pentatricopeptide repeat-containing protein</fullName>
    </recommendedName>
</protein>
<evidence type="ECO:0008006" key="4">
    <source>
        <dbReference type="Google" id="ProtNLM"/>
    </source>
</evidence>
<keyword evidence="1" id="KW-0677">Repeat</keyword>
<proteinExistence type="predicted"/>
<dbReference type="EMBL" id="JARPOI010000007">
    <property type="protein sequence ID" value="KAJ9177176.1"/>
    <property type="molecule type" value="Genomic_DNA"/>
</dbReference>
<gene>
    <name evidence="2" type="ORF">P3X46_012417</name>
</gene>
<dbReference type="Gene3D" id="1.25.40.10">
    <property type="entry name" value="Tetratricopeptide repeat domain"/>
    <property type="match status" value="1"/>
</dbReference>
<dbReference type="InterPro" id="IPR002885">
    <property type="entry name" value="PPR_rpt"/>
</dbReference>
<dbReference type="InterPro" id="IPR011990">
    <property type="entry name" value="TPR-like_helical_dom_sf"/>
</dbReference>
<comment type="caution">
    <text evidence="2">The sequence shown here is derived from an EMBL/GenBank/DDBJ whole genome shotgun (WGS) entry which is preliminary data.</text>
</comment>
<evidence type="ECO:0000313" key="3">
    <source>
        <dbReference type="Proteomes" id="UP001174677"/>
    </source>
</evidence>
<reference evidence="2" key="1">
    <citation type="journal article" date="2023" name="Plant Biotechnol. J.">
        <title>Chromosome-level wild Hevea brasiliensis genome provides new tools for genomic-assisted breeding and valuable loci to elevate rubber yield.</title>
        <authorList>
            <person name="Cheng H."/>
            <person name="Song X."/>
            <person name="Hu Y."/>
            <person name="Wu T."/>
            <person name="Yang Q."/>
            <person name="An Z."/>
            <person name="Feng S."/>
            <person name="Deng Z."/>
            <person name="Wu W."/>
            <person name="Zeng X."/>
            <person name="Tu M."/>
            <person name="Wang X."/>
            <person name="Huang H."/>
        </authorList>
    </citation>
    <scope>NUCLEOTIDE SEQUENCE</scope>
    <source>
        <strain evidence="2">MT/VB/25A 57/8</strain>
    </source>
</reference>
<name>A0ABQ9MAK4_HEVBR</name>
<feature type="non-terminal residue" evidence="2">
    <location>
        <position position="1"/>
    </location>
</feature>
<keyword evidence="3" id="KW-1185">Reference proteome</keyword>
<evidence type="ECO:0000256" key="1">
    <source>
        <dbReference type="ARBA" id="ARBA00022737"/>
    </source>
</evidence>
<evidence type="ECO:0000313" key="2">
    <source>
        <dbReference type="EMBL" id="KAJ9177176.1"/>
    </source>
</evidence>
<dbReference type="InterPro" id="IPR046960">
    <property type="entry name" value="PPR_At4g14850-like_plant"/>
</dbReference>
<dbReference type="Pfam" id="PF01535">
    <property type="entry name" value="PPR"/>
    <property type="match status" value="1"/>
</dbReference>
<dbReference type="Proteomes" id="UP001174677">
    <property type="component" value="Chromosome 7"/>
</dbReference>
<dbReference type="PANTHER" id="PTHR47926">
    <property type="entry name" value="PENTATRICOPEPTIDE REPEAT-CONTAINING PROTEIN"/>
    <property type="match status" value="1"/>
</dbReference>
<dbReference type="Pfam" id="PF20431">
    <property type="entry name" value="E_motif"/>
    <property type="match status" value="1"/>
</dbReference>
<accession>A0ABQ9MAK4</accession>
<organism evidence="2 3">
    <name type="scientific">Hevea brasiliensis</name>
    <name type="common">Para rubber tree</name>
    <name type="synonym">Siphonia brasiliensis</name>
    <dbReference type="NCBI Taxonomy" id="3981"/>
    <lineage>
        <taxon>Eukaryota</taxon>
        <taxon>Viridiplantae</taxon>
        <taxon>Streptophyta</taxon>
        <taxon>Embryophyta</taxon>
        <taxon>Tracheophyta</taxon>
        <taxon>Spermatophyta</taxon>
        <taxon>Magnoliopsida</taxon>
        <taxon>eudicotyledons</taxon>
        <taxon>Gunneridae</taxon>
        <taxon>Pentapetalae</taxon>
        <taxon>rosids</taxon>
        <taxon>fabids</taxon>
        <taxon>Malpighiales</taxon>
        <taxon>Euphorbiaceae</taxon>
        <taxon>Crotonoideae</taxon>
        <taxon>Micrandreae</taxon>
        <taxon>Hevea</taxon>
    </lineage>
</organism>
<sequence length="142" mass="16253">AVYRIVHEIEHYASMVDLLGRGGRLNEAIRLITGMPMKPNIVIWGALLGACRNHGNVEIGKQILKQLLELEPYSSWIYVLLSNLYSDAGRWENMKNIRKLMNDHEIIKCRAISSVEVEACVYEFMVDETRLKVSSNVYSILD</sequence>